<dbReference type="EMBL" id="LMWX01000008">
    <property type="protein sequence ID" value="KUN89057.1"/>
    <property type="molecule type" value="Genomic_DNA"/>
</dbReference>
<dbReference type="InterPro" id="IPR029063">
    <property type="entry name" value="SAM-dependent_MTases_sf"/>
</dbReference>
<dbReference type="RefSeq" id="WP_061917776.1">
    <property type="nucleotide sequence ID" value="NZ_KQ948852.1"/>
</dbReference>
<keyword evidence="4" id="KW-1185">Reference proteome</keyword>
<feature type="domain" description="DNA methylase adenine-specific" evidence="2">
    <location>
        <begin position="130"/>
        <end position="370"/>
    </location>
</feature>
<sequence>MSTLDVVPVSLAEIARIAGVGRAAVSNWRRRHDSFPTRIGGTDVSPQFSLAEVEQWLRNNGKLRNIGGKELLWPRFELLGSRNESGLAVAEAARRMRSSRARISHPELSAQARELVTEAAKLGRAEGPRDTFEFLLQRWLETHVRQLSTTPPPLAALMTRIALTVRLGPQDDGLTLLDPACGTGHLAAAAAQEYEGPRFELLACERDPALAALASARLEFVADDRHIRTRIVTADALREDPFTGAKADVALCNPPFNERDWGYEELATDQRWTHGLPPRTEPELAWVQHLLSHLKPGGVAVVVLPPAVASRKAGRRIRGSLLRTGVLRAVVSLPPGSAQPHSVSLQLWILRAAADGPAAPPPSQDALLVDATGFARPGTREPSPDWDTLGSFVLTALAALDHPDKEPPESAVRVPLLDLLDDEVDVTPGRYTASASEPSPKELAKKWSEFGSLLTDLADQAQHLSVLDVETGTQQTTTTVGDLVKAGALTLRAGQQPAEKTAPVSGNAVPLLTVADLLLDGAPSGLLVTGSGHAVAEEGDVVVAGVIRAFRAWVHEGPPVALGPQLYALRVDPEKLDAHFLAGCLRAPANGRQAGTHASSSSRVDIRRLQVLQLPLERQAVYAETFRRIRAFEALVARAENAGSGLVSDMSDRLAAGGLTT</sequence>
<dbReference type="Proteomes" id="UP000053024">
    <property type="component" value="Unassembled WGS sequence"/>
</dbReference>
<accession>A0A101TB32</accession>
<protein>
    <submittedName>
        <fullName evidence="3">N-6 DNA methylase</fullName>
    </submittedName>
</protein>
<proteinExistence type="predicted"/>
<dbReference type="Pfam" id="PF02384">
    <property type="entry name" value="N6_Mtase"/>
    <property type="match status" value="1"/>
</dbReference>
<dbReference type="GO" id="GO:0008170">
    <property type="term" value="F:N-methyltransferase activity"/>
    <property type="evidence" value="ECO:0007669"/>
    <property type="project" value="InterPro"/>
</dbReference>
<dbReference type="Gene3D" id="3.40.50.150">
    <property type="entry name" value="Vaccinia Virus protein VP39"/>
    <property type="match status" value="1"/>
</dbReference>
<dbReference type="STRING" id="285568.AQJ66_06260"/>
<keyword evidence="3" id="KW-0808">Transferase</keyword>
<dbReference type="PANTHER" id="PTHR42998">
    <property type="entry name" value="TYPE I RESTRICTION ENZYME HINDVIIP M PROTEIN-RELATED"/>
    <property type="match status" value="1"/>
</dbReference>
<dbReference type="PRINTS" id="PR00507">
    <property type="entry name" value="N12N6MTFRASE"/>
</dbReference>
<dbReference type="GO" id="GO:0003677">
    <property type="term" value="F:DNA binding"/>
    <property type="evidence" value="ECO:0007669"/>
    <property type="project" value="InterPro"/>
</dbReference>
<dbReference type="PROSITE" id="PS00092">
    <property type="entry name" value="N6_MTASE"/>
    <property type="match status" value="1"/>
</dbReference>
<gene>
    <name evidence="3" type="ORF">AQJ66_06260</name>
</gene>
<dbReference type="InterPro" id="IPR036388">
    <property type="entry name" value="WH-like_DNA-bd_sf"/>
</dbReference>
<comment type="caution">
    <text evidence="3">The sequence shown here is derived from an EMBL/GenBank/DDBJ whole genome shotgun (WGS) entry which is preliminary data.</text>
</comment>
<dbReference type="InterPro" id="IPR003356">
    <property type="entry name" value="DNA_methylase_A-5"/>
</dbReference>
<evidence type="ECO:0000313" key="4">
    <source>
        <dbReference type="Proteomes" id="UP000053024"/>
    </source>
</evidence>
<evidence type="ECO:0000313" key="3">
    <source>
        <dbReference type="EMBL" id="KUN89057.1"/>
    </source>
</evidence>
<dbReference type="PANTHER" id="PTHR42998:SF1">
    <property type="entry name" value="TYPE I RESTRICTION ENZYME HINDI METHYLASE SUBUNIT"/>
    <property type="match status" value="1"/>
</dbReference>
<organism evidence="3 4">
    <name type="scientific">Streptomyces bungoensis</name>
    <dbReference type="NCBI Taxonomy" id="285568"/>
    <lineage>
        <taxon>Bacteria</taxon>
        <taxon>Bacillati</taxon>
        <taxon>Actinomycetota</taxon>
        <taxon>Actinomycetes</taxon>
        <taxon>Kitasatosporales</taxon>
        <taxon>Streptomycetaceae</taxon>
        <taxon>Streptomyces</taxon>
    </lineage>
</organism>
<dbReference type="OrthoDB" id="9784823at2"/>
<reference evidence="3 4" key="1">
    <citation type="submission" date="2015-10" db="EMBL/GenBank/DDBJ databases">
        <title>Draft genome sequence of Streptomyces bungoensis DSM 41781, type strain for the species Streptomyces bungoensis.</title>
        <authorList>
            <person name="Ruckert C."/>
            <person name="Winkler A."/>
            <person name="Kalinowski J."/>
            <person name="Kampfer P."/>
            <person name="Glaeser S."/>
        </authorList>
    </citation>
    <scope>NUCLEOTIDE SEQUENCE [LARGE SCALE GENOMIC DNA]</scope>
    <source>
        <strain evidence="3 4">DSM 41781</strain>
    </source>
</reference>
<keyword evidence="1" id="KW-0680">Restriction system</keyword>
<dbReference type="GO" id="GO:0032259">
    <property type="term" value="P:methylation"/>
    <property type="evidence" value="ECO:0007669"/>
    <property type="project" value="UniProtKB-KW"/>
</dbReference>
<dbReference type="AlphaFoldDB" id="A0A101TB32"/>
<dbReference type="CDD" id="cd02440">
    <property type="entry name" value="AdoMet_MTases"/>
    <property type="match status" value="1"/>
</dbReference>
<keyword evidence="3" id="KW-0489">Methyltransferase</keyword>
<dbReference type="InterPro" id="IPR052916">
    <property type="entry name" value="Type-I_RE_MTase_Subunit"/>
</dbReference>
<dbReference type="Gene3D" id="1.10.10.10">
    <property type="entry name" value="Winged helix-like DNA-binding domain superfamily/Winged helix DNA-binding domain"/>
    <property type="match status" value="1"/>
</dbReference>
<dbReference type="GO" id="GO:0009307">
    <property type="term" value="P:DNA restriction-modification system"/>
    <property type="evidence" value="ECO:0007669"/>
    <property type="project" value="UniProtKB-KW"/>
</dbReference>
<dbReference type="SUPFAM" id="SSF53335">
    <property type="entry name" value="S-adenosyl-L-methionine-dependent methyltransferases"/>
    <property type="match status" value="1"/>
</dbReference>
<dbReference type="InterPro" id="IPR002052">
    <property type="entry name" value="DNA_methylase_N6_adenine_CS"/>
</dbReference>
<name>A0A101TB32_9ACTN</name>
<evidence type="ECO:0000259" key="2">
    <source>
        <dbReference type="Pfam" id="PF02384"/>
    </source>
</evidence>
<evidence type="ECO:0000256" key="1">
    <source>
        <dbReference type="ARBA" id="ARBA00022747"/>
    </source>
</evidence>